<protein>
    <submittedName>
        <fullName evidence="1">Uncharacterized protein</fullName>
    </submittedName>
</protein>
<organism evidence="1 2">
    <name type="scientific">Paenibacillus sepulcri</name>
    <dbReference type="NCBI Taxonomy" id="359917"/>
    <lineage>
        <taxon>Bacteria</taxon>
        <taxon>Bacillati</taxon>
        <taxon>Bacillota</taxon>
        <taxon>Bacilli</taxon>
        <taxon>Bacillales</taxon>
        <taxon>Paenibacillaceae</taxon>
        <taxon>Paenibacillus</taxon>
    </lineage>
</organism>
<dbReference type="EMBL" id="JAHZIK010001559">
    <property type="protein sequence ID" value="MBW7459265.1"/>
    <property type="molecule type" value="Genomic_DNA"/>
</dbReference>
<evidence type="ECO:0000313" key="2">
    <source>
        <dbReference type="Proteomes" id="UP001519887"/>
    </source>
</evidence>
<comment type="caution">
    <text evidence="1">The sequence shown here is derived from an EMBL/GenBank/DDBJ whole genome shotgun (WGS) entry which is preliminary data.</text>
</comment>
<accession>A0ABS7CEA2</accession>
<sequence length="60" mass="7019">RDIDSGRVQQVFGAEIICMQNHSLLLLRPDSLLHRASMRRDRLRSQRSHGTFLHDGDYGW</sequence>
<reference evidence="1 2" key="1">
    <citation type="submission" date="2021-07" db="EMBL/GenBank/DDBJ databases">
        <title>Paenibacillus radiodurans sp. nov., isolated from the southeastern edge of Tengger Desert.</title>
        <authorList>
            <person name="Zhang G."/>
        </authorList>
    </citation>
    <scope>NUCLEOTIDE SEQUENCE [LARGE SCALE GENOMIC DNA]</scope>
    <source>
        <strain evidence="1 2">CCM 7311</strain>
    </source>
</reference>
<dbReference type="Proteomes" id="UP001519887">
    <property type="component" value="Unassembled WGS sequence"/>
</dbReference>
<gene>
    <name evidence="1" type="ORF">K0U00_34955</name>
</gene>
<name>A0ABS7CEA2_9BACL</name>
<evidence type="ECO:0000313" key="1">
    <source>
        <dbReference type="EMBL" id="MBW7459265.1"/>
    </source>
</evidence>
<keyword evidence="2" id="KW-1185">Reference proteome</keyword>
<proteinExistence type="predicted"/>
<feature type="non-terminal residue" evidence="1">
    <location>
        <position position="1"/>
    </location>
</feature>